<evidence type="ECO:0000256" key="7">
    <source>
        <dbReference type="ARBA" id="ARBA00023235"/>
    </source>
</evidence>
<keyword evidence="6" id="KW-0238">DNA-binding</keyword>
<evidence type="ECO:0000256" key="10">
    <source>
        <dbReference type="ARBA" id="ARBA00048988"/>
    </source>
</evidence>
<proteinExistence type="inferred from homology"/>
<name>A0A1R1PN79_ZANCU</name>
<protein>
    <recommendedName>
        <fullName evidence="9">DNA 3'-5' helicase</fullName>
        <ecNumber evidence="9">5.6.2.4</ecNumber>
    </recommendedName>
</protein>
<keyword evidence="2 11" id="KW-0547">Nucleotide-binding</keyword>
<dbReference type="GO" id="GO:0005524">
    <property type="term" value="F:ATP binding"/>
    <property type="evidence" value="ECO:0007669"/>
    <property type="project" value="UniProtKB-UniRule"/>
</dbReference>
<comment type="catalytic activity">
    <reaction evidence="10">
        <text>ATP + H2O = ADP + phosphate + H(+)</text>
        <dbReference type="Rhea" id="RHEA:13065"/>
        <dbReference type="ChEBI" id="CHEBI:15377"/>
        <dbReference type="ChEBI" id="CHEBI:15378"/>
        <dbReference type="ChEBI" id="CHEBI:30616"/>
        <dbReference type="ChEBI" id="CHEBI:43474"/>
        <dbReference type="ChEBI" id="CHEBI:456216"/>
        <dbReference type="EC" id="5.6.2.4"/>
    </reaction>
</comment>
<evidence type="ECO:0000256" key="3">
    <source>
        <dbReference type="ARBA" id="ARBA00022801"/>
    </source>
</evidence>
<evidence type="ECO:0000256" key="5">
    <source>
        <dbReference type="ARBA" id="ARBA00022840"/>
    </source>
</evidence>
<dbReference type="Pfam" id="PF00580">
    <property type="entry name" value="UvrD-helicase"/>
    <property type="match status" value="1"/>
</dbReference>
<feature type="region of interest" description="Disordered" evidence="12">
    <location>
        <begin position="508"/>
        <end position="527"/>
    </location>
</feature>
<comment type="caution">
    <text evidence="15">The sequence shown here is derived from an EMBL/GenBank/DDBJ whole genome shotgun (WGS) entry which is preliminary data.</text>
</comment>
<dbReference type="SUPFAM" id="SSF52540">
    <property type="entry name" value="P-loop containing nucleoside triphosphate hydrolases"/>
    <property type="match status" value="1"/>
</dbReference>
<dbReference type="GO" id="GO:0043138">
    <property type="term" value="F:3'-5' DNA helicase activity"/>
    <property type="evidence" value="ECO:0007669"/>
    <property type="project" value="UniProtKB-EC"/>
</dbReference>
<dbReference type="Gene3D" id="1.10.486.10">
    <property type="entry name" value="PCRA, domain 4"/>
    <property type="match status" value="1"/>
</dbReference>
<keyword evidence="5 11" id="KW-0067">ATP-binding</keyword>
<dbReference type="InterPro" id="IPR014017">
    <property type="entry name" value="DNA_helicase_UvrD-like_C"/>
</dbReference>
<evidence type="ECO:0000313" key="15">
    <source>
        <dbReference type="EMBL" id="OMH82419.1"/>
    </source>
</evidence>
<dbReference type="EC" id="5.6.2.4" evidence="9"/>
<dbReference type="Gene3D" id="3.40.50.300">
    <property type="entry name" value="P-loop containing nucleotide triphosphate hydrolases"/>
    <property type="match status" value="3"/>
</dbReference>
<accession>A0A1R1PN79</accession>
<comment type="catalytic activity">
    <reaction evidence="8">
        <text>Couples ATP hydrolysis with the unwinding of duplex DNA by translocating in the 3'-5' direction.</text>
        <dbReference type="EC" id="5.6.2.4"/>
    </reaction>
</comment>
<reference evidence="16" key="1">
    <citation type="submission" date="2017-01" db="EMBL/GenBank/DDBJ databases">
        <authorList>
            <person name="Wang Y."/>
            <person name="White M."/>
            <person name="Kvist S."/>
            <person name="Moncalvo J.-M."/>
        </authorList>
    </citation>
    <scope>NUCLEOTIDE SEQUENCE [LARGE SCALE GENOMIC DNA]</scope>
    <source>
        <strain evidence="16">COL-18-3</strain>
    </source>
</reference>
<dbReference type="InterPro" id="IPR027417">
    <property type="entry name" value="P-loop_NTPase"/>
</dbReference>
<dbReference type="InterPro" id="IPR014016">
    <property type="entry name" value="UvrD-like_ATP-bd"/>
</dbReference>
<evidence type="ECO:0000256" key="12">
    <source>
        <dbReference type="SAM" id="MobiDB-lite"/>
    </source>
</evidence>
<evidence type="ECO:0000256" key="9">
    <source>
        <dbReference type="ARBA" id="ARBA00034808"/>
    </source>
</evidence>
<gene>
    <name evidence="15" type="ORF">AX774_g4098</name>
</gene>
<evidence type="ECO:0000256" key="11">
    <source>
        <dbReference type="PROSITE-ProRule" id="PRU00560"/>
    </source>
</evidence>
<dbReference type="PANTHER" id="PTHR11070:SF2">
    <property type="entry name" value="ATP-DEPENDENT DNA HELICASE SRS2"/>
    <property type="match status" value="1"/>
</dbReference>
<dbReference type="EMBL" id="LSSK01000668">
    <property type="protein sequence ID" value="OMH82419.1"/>
    <property type="molecule type" value="Genomic_DNA"/>
</dbReference>
<dbReference type="InterPro" id="IPR000212">
    <property type="entry name" value="DNA_helicase_UvrD/REP"/>
</dbReference>
<dbReference type="PROSITE" id="PS51217">
    <property type="entry name" value="UVRD_HELICASE_CTER"/>
    <property type="match status" value="1"/>
</dbReference>
<dbReference type="Pfam" id="PF13361">
    <property type="entry name" value="UvrD_C"/>
    <property type="match status" value="1"/>
</dbReference>
<dbReference type="OrthoDB" id="1470711at2759"/>
<feature type="domain" description="UvrD-like helicase ATP-binding" evidence="13">
    <location>
        <begin position="1"/>
        <end position="164"/>
    </location>
</feature>
<keyword evidence="3 11" id="KW-0378">Hydrolase</keyword>
<evidence type="ECO:0000259" key="14">
    <source>
        <dbReference type="PROSITE" id="PS51217"/>
    </source>
</evidence>
<dbReference type="PROSITE" id="PS51198">
    <property type="entry name" value="UVRD_HELICASE_ATP_BIND"/>
    <property type="match status" value="1"/>
</dbReference>
<feature type="domain" description="UvrD-like helicase C-terminal" evidence="14">
    <location>
        <begin position="164"/>
        <end position="544"/>
    </location>
</feature>
<evidence type="ECO:0000256" key="1">
    <source>
        <dbReference type="ARBA" id="ARBA00009922"/>
    </source>
</evidence>
<dbReference type="Gene3D" id="1.10.10.160">
    <property type="match status" value="1"/>
</dbReference>
<keyword evidence="7" id="KW-0413">Isomerase</keyword>
<evidence type="ECO:0000256" key="4">
    <source>
        <dbReference type="ARBA" id="ARBA00022806"/>
    </source>
</evidence>
<evidence type="ECO:0000313" key="16">
    <source>
        <dbReference type="Proteomes" id="UP000188320"/>
    </source>
</evidence>
<evidence type="ECO:0000256" key="8">
    <source>
        <dbReference type="ARBA" id="ARBA00034617"/>
    </source>
</evidence>
<evidence type="ECO:0000256" key="2">
    <source>
        <dbReference type="ARBA" id="ARBA00022741"/>
    </source>
</evidence>
<dbReference type="GO" id="GO:0000725">
    <property type="term" value="P:recombinational repair"/>
    <property type="evidence" value="ECO:0007669"/>
    <property type="project" value="TreeGrafter"/>
</dbReference>
<keyword evidence="16" id="KW-1185">Reference proteome</keyword>
<comment type="caution">
    <text evidence="11">Lacks conserved residue(s) required for the propagation of feature annotation.</text>
</comment>
<dbReference type="AlphaFoldDB" id="A0A1R1PN79"/>
<dbReference type="Proteomes" id="UP000188320">
    <property type="component" value="Unassembled WGS sequence"/>
</dbReference>
<evidence type="ECO:0000256" key="6">
    <source>
        <dbReference type="ARBA" id="ARBA00023125"/>
    </source>
</evidence>
<organism evidence="15 16">
    <name type="scientific">Zancudomyces culisetae</name>
    <name type="common">Gut fungus</name>
    <name type="synonym">Smittium culisetae</name>
    <dbReference type="NCBI Taxonomy" id="1213189"/>
    <lineage>
        <taxon>Eukaryota</taxon>
        <taxon>Fungi</taxon>
        <taxon>Fungi incertae sedis</taxon>
        <taxon>Zoopagomycota</taxon>
        <taxon>Kickxellomycotina</taxon>
        <taxon>Harpellomycetes</taxon>
        <taxon>Harpellales</taxon>
        <taxon>Legeriomycetaceae</taxon>
        <taxon>Zancudomyces</taxon>
    </lineage>
</organism>
<dbReference type="GO" id="GO:0003677">
    <property type="term" value="F:DNA binding"/>
    <property type="evidence" value="ECO:0007669"/>
    <property type="project" value="UniProtKB-KW"/>
</dbReference>
<dbReference type="PANTHER" id="PTHR11070">
    <property type="entry name" value="UVRD / RECB / PCRA DNA HELICASE FAMILY MEMBER"/>
    <property type="match status" value="1"/>
</dbReference>
<dbReference type="InterPro" id="IPR013986">
    <property type="entry name" value="DExx_box_DNA_helicase_dom_sf"/>
</dbReference>
<evidence type="ECO:0000259" key="13">
    <source>
        <dbReference type="PROSITE" id="PS51198"/>
    </source>
</evidence>
<comment type="similarity">
    <text evidence="1">Belongs to the helicase family. UvrD subfamily.</text>
</comment>
<keyword evidence="4 11" id="KW-0347">Helicase</keyword>
<feature type="compositionally biased region" description="Polar residues" evidence="12">
    <location>
        <begin position="516"/>
        <end position="527"/>
    </location>
</feature>
<sequence>MYDFVQKARAKGQKANEFLEDQKQWMESYQWGKRSLGLVDFDDMLSYGNQLLEVKGILKKVCKQMEYMLVDEFQDLNKLQMQIIMALQKSKGNVTVVGDERQSIYGFRGAAPDHNFQVFLDHFVDGNDVGISNNKLVKPLLAFYKKKGIKESSFQSLDTNYRSKALLVDLGNLVMDTTNLDNKLLSRLRVSVTASPENKTNDRDINSAFLWRFRDEFQEADSIARCVKHLITKGGYRGGEIAILMRNLRFGPLILTKNLQNALALQGIKYVVRGGQSLVSSRKWLGLANYLRAVCLKEDSEAMKSCIEDFVAGVGPATLKRISDLEGSVAKEFFTNERSAEDSRPVIVGFEQCLDFAIKTSVVKGKTRQSLQEFLEQVYNLRGQIGKSSLSEFICSVYDTIKPFYIIPTTERNDNSNDNNNSAKKDENLSAEIQNLDFHKDFLVSILKGFSTFTADSSHPDQSLSENVENTDEYHFNCVSIDSTSIATRPVILSFVAHLSMLSDSSLTNDIGPPDQSDSQSGTSNVHNDARDTVIISTIHQAKGLEWPVVFLPLFIESLIPRLPTQASLQLSNDPYQNTNPDIIKAKLHHHFEEEKRLAYVAITRAKEKVFISYPHTTKDACFLPRSGFGFGFRNGNPMFASSKAVVDFDYYEDVLCGNDGAEPFSLNHTILSRFIPQNLRANGGKISEYGDLHFVKF</sequence>
<dbReference type="GO" id="GO:0016787">
    <property type="term" value="F:hydrolase activity"/>
    <property type="evidence" value="ECO:0007669"/>
    <property type="project" value="UniProtKB-UniRule"/>
</dbReference>